<feature type="transmembrane region" description="Helical" evidence="1">
    <location>
        <begin position="102"/>
        <end position="125"/>
    </location>
</feature>
<dbReference type="Pfam" id="PF01048">
    <property type="entry name" value="PNP_UDP_1"/>
    <property type="match status" value="1"/>
</dbReference>
<dbReference type="AlphaFoldDB" id="A0A978V8F9"/>
<dbReference type="Proteomes" id="UP000813462">
    <property type="component" value="Unassembled WGS sequence"/>
</dbReference>
<proteinExistence type="predicted"/>
<dbReference type="PANTHER" id="PTHR21234:SF19">
    <property type="entry name" value="BARK STORAGE PROTEIN B-LIKE"/>
    <property type="match status" value="1"/>
</dbReference>
<keyword evidence="1" id="KW-0472">Membrane</keyword>
<evidence type="ECO:0000313" key="5">
    <source>
        <dbReference type="Proteomes" id="UP000813462"/>
    </source>
</evidence>
<feature type="chain" id="PRO_5037217603" description="Nucleoside phosphorylase domain-containing protein" evidence="2">
    <location>
        <begin position="27"/>
        <end position="366"/>
    </location>
</feature>
<accession>A0A978V8F9</accession>
<dbReference type="Gene3D" id="3.40.50.1580">
    <property type="entry name" value="Nucleoside phosphorylase domain"/>
    <property type="match status" value="1"/>
</dbReference>
<dbReference type="GO" id="GO:0003824">
    <property type="term" value="F:catalytic activity"/>
    <property type="evidence" value="ECO:0007669"/>
    <property type="project" value="InterPro"/>
</dbReference>
<dbReference type="CDD" id="cd09008">
    <property type="entry name" value="MTAN"/>
    <property type="match status" value="1"/>
</dbReference>
<evidence type="ECO:0000259" key="3">
    <source>
        <dbReference type="Pfam" id="PF01048"/>
    </source>
</evidence>
<reference evidence="4" key="1">
    <citation type="journal article" date="2021" name="Front. Plant Sci.">
        <title>Chromosome-Scale Genome Assembly for Chinese Sour Jujube and Insights Into Its Genome Evolution and Domestication Signature.</title>
        <authorList>
            <person name="Shen L.-Y."/>
            <person name="Luo H."/>
            <person name="Wang X.-L."/>
            <person name="Wang X.-M."/>
            <person name="Qiu X.-J."/>
            <person name="Liu H."/>
            <person name="Zhou S.-S."/>
            <person name="Jia K.-H."/>
            <person name="Nie S."/>
            <person name="Bao Y.-T."/>
            <person name="Zhang R.-G."/>
            <person name="Yun Q.-Z."/>
            <person name="Chai Y.-H."/>
            <person name="Lu J.-Y."/>
            <person name="Li Y."/>
            <person name="Zhao S.-W."/>
            <person name="Mao J.-F."/>
            <person name="Jia S.-G."/>
            <person name="Mao Y.-M."/>
        </authorList>
    </citation>
    <scope>NUCLEOTIDE SEQUENCE</scope>
    <source>
        <strain evidence="4">AT0</strain>
        <tissue evidence="4">Leaf</tissue>
    </source>
</reference>
<feature type="domain" description="Nucleoside phosphorylase" evidence="3">
    <location>
        <begin position="90"/>
        <end position="356"/>
    </location>
</feature>
<keyword evidence="1" id="KW-1133">Transmembrane helix</keyword>
<keyword evidence="2" id="KW-0732">Signal</keyword>
<keyword evidence="1" id="KW-0812">Transmembrane</keyword>
<evidence type="ECO:0000256" key="2">
    <source>
        <dbReference type="SAM" id="SignalP"/>
    </source>
</evidence>
<dbReference type="EMBL" id="JAEACU010000006">
    <property type="protein sequence ID" value="KAH7524194.1"/>
    <property type="molecule type" value="Genomic_DNA"/>
</dbReference>
<dbReference type="InterPro" id="IPR000845">
    <property type="entry name" value="Nucleoside_phosphorylase_d"/>
</dbReference>
<dbReference type="PANTHER" id="PTHR21234">
    <property type="entry name" value="PURINE NUCLEOSIDE PHOSPHORYLASE"/>
    <property type="match status" value="1"/>
</dbReference>
<gene>
    <name evidence="4" type="ORF">FEM48_Zijuj06G0093200</name>
</gene>
<organism evidence="4 5">
    <name type="scientific">Ziziphus jujuba var. spinosa</name>
    <dbReference type="NCBI Taxonomy" id="714518"/>
    <lineage>
        <taxon>Eukaryota</taxon>
        <taxon>Viridiplantae</taxon>
        <taxon>Streptophyta</taxon>
        <taxon>Embryophyta</taxon>
        <taxon>Tracheophyta</taxon>
        <taxon>Spermatophyta</taxon>
        <taxon>Magnoliopsida</taxon>
        <taxon>eudicotyledons</taxon>
        <taxon>Gunneridae</taxon>
        <taxon>Pentapetalae</taxon>
        <taxon>rosids</taxon>
        <taxon>fabids</taxon>
        <taxon>Rosales</taxon>
        <taxon>Rhamnaceae</taxon>
        <taxon>Paliureae</taxon>
        <taxon>Ziziphus</taxon>
    </lineage>
</organism>
<sequence length="366" mass="40573">MGVLGVASKICFALIVIQLSAQQTNAAIPSKTRIAINKANQKGPYIGIVIPNLFELNPLLKHSDYKARRLNIDVSGIYIYIYIYILYFIWRFRFGAIAGQKVILVVSGLGMANAAITTQLLLTIFNVEGLLHYGIAGNANPSLNIGDVVIPQSWSHTALWNWQRYGQGREDELPLEANGDYTREIGYIKFADYTVNVSHSSSYDNLLNNIWYQPEEVFPVDGTPEERQHIFWIPVDPLYYNLSQNLEGLKLEDCVNSTTCLTTTPKVVRVERGTSASIYLDNAAYRGFLYEKFNVSPVEMESAAVALISYQQKIPFIVIRALSDLAGGGSADSNEADTFINLAANNSVAVAVEFVKQFSTATLAAY</sequence>
<evidence type="ECO:0000313" key="4">
    <source>
        <dbReference type="EMBL" id="KAH7524194.1"/>
    </source>
</evidence>
<name>A0A978V8F9_ZIZJJ</name>
<dbReference type="SUPFAM" id="SSF53167">
    <property type="entry name" value="Purine and uridine phosphorylases"/>
    <property type="match status" value="1"/>
</dbReference>
<evidence type="ECO:0000256" key="1">
    <source>
        <dbReference type="SAM" id="Phobius"/>
    </source>
</evidence>
<feature type="signal peptide" evidence="2">
    <location>
        <begin position="1"/>
        <end position="26"/>
    </location>
</feature>
<protein>
    <recommendedName>
        <fullName evidence="3">Nucleoside phosphorylase domain-containing protein</fullName>
    </recommendedName>
</protein>
<dbReference type="GO" id="GO:0009116">
    <property type="term" value="P:nucleoside metabolic process"/>
    <property type="evidence" value="ECO:0007669"/>
    <property type="project" value="InterPro"/>
</dbReference>
<comment type="caution">
    <text evidence="4">The sequence shown here is derived from an EMBL/GenBank/DDBJ whole genome shotgun (WGS) entry which is preliminary data.</text>
</comment>
<feature type="transmembrane region" description="Helical" evidence="1">
    <location>
        <begin position="70"/>
        <end position="90"/>
    </location>
</feature>
<dbReference type="InterPro" id="IPR035994">
    <property type="entry name" value="Nucleoside_phosphorylase_sf"/>
</dbReference>